<keyword evidence="2" id="KW-1185">Reference proteome</keyword>
<protein>
    <submittedName>
        <fullName evidence="1">Uncharacterized protein</fullName>
    </submittedName>
</protein>
<dbReference type="EMBL" id="CAXITT010000257">
    <property type="protein sequence ID" value="CAL1537278.1"/>
    <property type="molecule type" value="Genomic_DNA"/>
</dbReference>
<organism evidence="1 2">
    <name type="scientific">Lymnaea stagnalis</name>
    <name type="common">Great pond snail</name>
    <name type="synonym">Helix stagnalis</name>
    <dbReference type="NCBI Taxonomy" id="6523"/>
    <lineage>
        <taxon>Eukaryota</taxon>
        <taxon>Metazoa</taxon>
        <taxon>Spiralia</taxon>
        <taxon>Lophotrochozoa</taxon>
        <taxon>Mollusca</taxon>
        <taxon>Gastropoda</taxon>
        <taxon>Heterobranchia</taxon>
        <taxon>Euthyneura</taxon>
        <taxon>Panpulmonata</taxon>
        <taxon>Hygrophila</taxon>
        <taxon>Lymnaeoidea</taxon>
        <taxon>Lymnaeidae</taxon>
        <taxon>Lymnaea</taxon>
    </lineage>
</organism>
<reference evidence="1 2" key="1">
    <citation type="submission" date="2024-04" db="EMBL/GenBank/DDBJ databases">
        <authorList>
            <consortium name="Genoscope - CEA"/>
            <person name="William W."/>
        </authorList>
    </citation>
    <scope>NUCLEOTIDE SEQUENCE [LARGE SCALE GENOMIC DNA]</scope>
</reference>
<accession>A0AAV2HYW0</accession>
<evidence type="ECO:0000313" key="1">
    <source>
        <dbReference type="EMBL" id="CAL1537278.1"/>
    </source>
</evidence>
<feature type="non-terminal residue" evidence="1">
    <location>
        <position position="68"/>
    </location>
</feature>
<name>A0AAV2HYW0_LYMST</name>
<sequence length="68" mass="7780">MKNQVGDGAKVIKNVKELKDFFSVDDITVVGFFESQDNLLLKPYKDVADEIRDEYSFGVTYDEEARKA</sequence>
<dbReference type="AlphaFoldDB" id="A0AAV2HYW0"/>
<gene>
    <name evidence="1" type="ORF">GSLYS_00011191001</name>
</gene>
<evidence type="ECO:0000313" key="2">
    <source>
        <dbReference type="Proteomes" id="UP001497497"/>
    </source>
</evidence>
<proteinExistence type="predicted"/>
<dbReference type="SUPFAM" id="SSF52833">
    <property type="entry name" value="Thioredoxin-like"/>
    <property type="match status" value="1"/>
</dbReference>
<dbReference type="InterPro" id="IPR036249">
    <property type="entry name" value="Thioredoxin-like_sf"/>
</dbReference>
<dbReference type="Proteomes" id="UP001497497">
    <property type="component" value="Unassembled WGS sequence"/>
</dbReference>
<comment type="caution">
    <text evidence="1">The sequence shown here is derived from an EMBL/GenBank/DDBJ whole genome shotgun (WGS) entry which is preliminary data.</text>
</comment>
<dbReference type="Gene3D" id="3.40.30.10">
    <property type="entry name" value="Glutaredoxin"/>
    <property type="match status" value="1"/>
</dbReference>